<reference evidence="3" key="1">
    <citation type="submission" date="2021-06" db="EMBL/GenBank/DDBJ databases">
        <title>Bradyrhizobium sp. S2-11-2 Genome sequencing.</title>
        <authorList>
            <person name="Jin L."/>
        </authorList>
    </citation>
    <scope>NUCLEOTIDE SEQUENCE</scope>
    <source>
        <strain evidence="3">S2-11-2</strain>
    </source>
</reference>
<dbReference type="Pfam" id="PF06568">
    <property type="entry name" value="YjiS-like"/>
    <property type="match status" value="1"/>
</dbReference>
<name>A0A975NKQ1_9BRAD</name>
<feature type="domain" description="YjiS-like" evidence="2">
    <location>
        <begin position="29"/>
        <end position="63"/>
    </location>
</feature>
<dbReference type="Proteomes" id="UP000680805">
    <property type="component" value="Chromosome"/>
</dbReference>
<organism evidence="3 4">
    <name type="scientific">Bradyrhizobium sediminis</name>
    <dbReference type="NCBI Taxonomy" id="2840469"/>
    <lineage>
        <taxon>Bacteria</taxon>
        <taxon>Pseudomonadati</taxon>
        <taxon>Pseudomonadota</taxon>
        <taxon>Alphaproteobacteria</taxon>
        <taxon>Hyphomicrobiales</taxon>
        <taxon>Nitrobacteraceae</taxon>
        <taxon>Bradyrhizobium</taxon>
    </lineage>
</organism>
<feature type="transmembrane region" description="Helical" evidence="1">
    <location>
        <begin position="20"/>
        <end position="36"/>
    </location>
</feature>
<evidence type="ECO:0000313" key="4">
    <source>
        <dbReference type="Proteomes" id="UP000680805"/>
    </source>
</evidence>
<keyword evidence="1" id="KW-0812">Transmembrane</keyword>
<keyword evidence="1" id="KW-1133">Transmembrane helix</keyword>
<dbReference type="RefSeq" id="WP_215612616.1">
    <property type="nucleotide sequence ID" value="NZ_CP076135.1"/>
</dbReference>
<sequence>MTMFSPSTIQPAMSGTSGGFVRWIGIWAHALAAFWVRRAAIKALRELDDRALRDIGLHRSQIESAVGGAFNPDMGRMR</sequence>
<keyword evidence="1" id="KW-0472">Membrane</keyword>
<dbReference type="EMBL" id="CP076135">
    <property type="protein sequence ID" value="QWG16953.1"/>
    <property type="molecule type" value="Genomic_DNA"/>
</dbReference>
<proteinExistence type="predicted"/>
<dbReference type="InterPro" id="IPR009506">
    <property type="entry name" value="YjiS-like"/>
</dbReference>
<evidence type="ECO:0000256" key="1">
    <source>
        <dbReference type="SAM" id="Phobius"/>
    </source>
</evidence>
<accession>A0A975NKQ1</accession>
<dbReference type="AlphaFoldDB" id="A0A975NKQ1"/>
<gene>
    <name evidence="3" type="ORF">KMZ68_18465</name>
</gene>
<evidence type="ECO:0000259" key="2">
    <source>
        <dbReference type="Pfam" id="PF06568"/>
    </source>
</evidence>
<protein>
    <submittedName>
        <fullName evidence="3">DUF1127 domain-containing protein</fullName>
    </submittedName>
</protein>
<dbReference type="KEGG" id="bsei:KMZ68_18465"/>
<evidence type="ECO:0000313" key="3">
    <source>
        <dbReference type="EMBL" id="QWG16953.1"/>
    </source>
</evidence>